<evidence type="ECO:0000313" key="2">
    <source>
        <dbReference type="EMBL" id="MCW4589775.1"/>
    </source>
</evidence>
<keyword evidence="3" id="KW-1185">Reference proteome</keyword>
<evidence type="ECO:0000313" key="3">
    <source>
        <dbReference type="Proteomes" id="UP001526337"/>
    </source>
</evidence>
<sequence length="129" mass="14524">MPPLGQKLARLLLTDPGTLADQQTLFVREHFAAEPQLGKTTSWVRRMQNLLCRKSEDNLRLLLEAGKDTLLSRLVPALERDAAAIRASLVTSWTTSPVERQISRLKMIKRTMFGGADFELLRARVLPIS</sequence>
<accession>A0ABT3K2Z5</accession>
<dbReference type="EMBL" id="JANGSQ010000088">
    <property type="protein sequence ID" value="MCW4589775.1"/>
    <property type="molecule type" value="Genomic_DNA"/>
</dbReference>
<protein>
    <submittedName>
        <fullName evidence="2">Transposase</fullName>
    </submittedName>
</protein>
<dbReference type="Pfam" id="PF01610">
    <property type="entry name" value="DDE_Tnp_ISL3"/>
    <property type="match status" value="1"/>
</dbReference>
<evidence type="ECO:0000259" key="1">
    <source>
        <dbReference type="Pfam" id="PF01610"/>
    </source>
</evidence>
<comment type="caution">
    <text evidence="2">The sequence shown here is derived from an EMBL/GenBank/DDBJ whole genome shotgun (WGS) entry which is preliminary data.</text>
</comment>
<feature type="domain" description="Transposase IS204/IS1001/IS1096/IS1165 DDE" evidence="1">
    <location>
        <begin position="9"/>
        <end position="125"/>
    </location>
</feature>
<name>A0ABT3K2Z5_9PROT</name>
<reference evidence="2 3" key="1">
    <citation type="submission" date="2022-07" db="EMBL/GenBank/DDBJ databases">
        <title>Genome stability of Gluconacetobacter entanii AV429.</title>
        <authorList>
            <person name="Trcek J."/>
            <person name="Cepec E."/>
        </authorList>
    </citation>
    <scope>NUCLEOTIDE SEQUENCE [LARGE SCALE GENOMIC DNA]</scope>
    <source>
        <strain evidence="2 3">AV429_2022</strain>
    </source>
</reference>
<proteinExistence type="predicted"/>
<dbReference type="Proteomes" id="UP001526337">
    <property type="component" value="Unassembled WGS sequence"/>
</dbReference>
<gene>
    <name evidence="2" type="ORF">NO263_04175</name>
</gene>
<dbReference type="InterPro" id="IPR002560">
    <property type="entry name" value="Transposase_DDE"/>
</dbReference>
<dbReference type="RefSeq" id="WP_265176037.1">
    <property type="nucleotide sequence ID" value="NZ_JANGSR010000129.1"/>
</dbReference>
<organism evidence="2 3">
    <name type="scientific">Gluconacetobacter entanii</name>
    <dbReference type="NCBI Taxonomy" id="108528"/>
    <lineage>
        <taxon>Bacteria</taxon>
        <taxon>Pseudomonadati</taxon>
        <taxon>Pseudomonadota</taxon>
        <taxon>Alphaproteobacteria</taxon>
        <taxon>Acetobacterales</taxon>
        <taxon>Acetobacteraceae</taxon>
        <taxon>Gluconacetobacter</taxon>
    </lineage>
</organism>